<reference evidence="2 3" key="1">
    <citation type="submission" date="2024-03" db="EMBL/GenBank/DDBJ databases">
        <title>Draft genome sequence of Pseudonocardia nematodicida JCM 31783.</title>
        <authorList>
            <person name="Butdee W."/>
            <person name="Duangmal K."/>
        </authorList>
    </citation>
    <scope>NUCLEOTIDE SEQUENCE [LARGE SCALE GENOMIC DNA]</scope>
    <source>
        <strain evidence="2 3">JCM 31783</strain>
    </source>
</reference>
<feature type="region of interest" description="Disordered" evidence="1">
    <location>
        <begin position="80"/>
        <end position="111"/>
    </location>
</feature>
<evidence type="ECO:0000313" key="3">
    <source>
        <dbReference type="Proteomes" id="UP001494902"/>
    </source>
</evidence>
<feature type="compositionally biased region" description="Low complexity" evidence="1">
    <location>
        <begin position="1"/>
        <end position="17"/>
    </location>
</feature>
<sequence>MTDTPAGAPLPGAPGAAGHREAVSVAELLARHSSSAQQAREAAGPATGQVLSVGDLLRREGRAPAVPTGPTVAVPTAAVSAGTPGGWPDIDLPQPRATGAGAAQEWPVRPASGRRRAGAVAGALVAAGSVFGAALYNGAASHDSEAQAAADGLFPGVGLPAADPAGALPAQYLPANVALSTPLPELPETAPGAGDWMGVAFGQQQGSGSAAGTLREVSTGAGPISDTGTGTTAPAPAPAQSVQNALAAVATAPAGGSTGTGSPLGELPVVAAINNPDRAPAGNLLDPVTAPGPSAGGTSTGPVQDVTESVRPVGDGVGGVVAPVAVATAPVGDLVGGTVSPVTGALSPVTAAAQPLTQPVADTLEPVTTPVLGALSPVTEPVLSATEPLTGPVLRAAEPVTSLLDTSSAQGASDDDEDSTGDDETRALPLVGQTVTDVAAPVTEATEGVTAPVTDVVADVTEPVGETVGDVTAPVESVTSSVTEPVGETLSDTTEPVADLASGVTEPVGGLVGGVVDAPGSLFQSNN</sequence>
<dbReference type="RefSeq" id="WP_349297696.1">
    <property type="nucleotide sequence ID" value="NZ_JBEDNQ010000003.1"/>
</dbReference>
<organism evidence="2 3">
    <name type="scientific">Pseudonocardia nematodicida</name>
    <dbReference type="NCBI Taxonomy" id="1206997"/>
    <lineage>
        <taxon>Bacteria</taxon>
        <taxon>Bacillati</taxon>
        <taxon>Actinomycetota</taxon>
        <taxon>Actinomycetes</taxon>
        <taxon>Pseudonocardiales</taxon>
        <taxon>Pseudonocardiaceae</taxon>
        <taxon>Pseudonocardia</taxon>
    </lineage>
</organism>
<evidence type="ECO:0000256" key="1">
    <source>
        <dbReference type="SAM" id="MobiDB-lite"/>
    </source>
</evidence>
<feature type="region of interest" description="Disordered" evidence="1">
    <location>
        <begin position="202"/>
        <end position="237"/>
    </location>
</feature>
<comment type="caution">
    <text evidence="2">The sequence shown here is derived from an EMBL/GenBank/DDBJ whole genome shotgun (WGS) entry which is preliminary data.</text>
</comment>
<dbReference type="EMBL" id="JBEDNQ010000003">
    <property type="protein sequence ID" value="MEQ3550634.1"/>
    <property type="molecule type" value="Genomic_DNA"/>
</dbReference>
<proteinExistence type="predicted"/>
<accession>A0ABV1K820</accession>
<dbReference type="Proteomes" id="UP001494902">
    <property type="component" value="Unassembled WGS sequence"/>
</dbReference>
<gene>
    <name evidence="2" type="ORF">WIS52_09150</name>
</gene>
<keyword evidence="3" id="KW-1185">Reference proteome</keyword>
<feature type="compositionally biased region" description="Low complexity" evidence="1">
    <location>
        <begin position="202"/>
        <end position="212"/>
    </location>
</feature>
<name>A0ABV1K820_9PSEU</name>
<protein>
    <submittedName>
        <fullName evidence="2">Uncharacterized protein</fullName>
    </submittedName>
</protein>
<feature type="compositionally biased region" description="Acidic residues" evidence="1">
    <location>
        <begin position="413"/>
        <end position="422"/>
    </location>
</feature>
<feature type="region of interest" description="Disordered" evidence="1">
    <location>
        <begin position="404"/>
        <end position="430"/>
    </location>
</feature>
<feature type="region of interest" description="Disordered" evidence="1">
    <location>
        <begin position="1"/>
        <end position="21"/>
    </location>
</feature>
<evidence type="ECO:0000313" key="2">
    <source>
        <dbReference type="EMBL" id="MEQ3550634.1"/>
    </source>
</evidence>